<evidence type="ECO:0000256" key="1">
    <source>
        <dbReference type="SAM" id="SignalP"/>
    </source>
</evidence>
<gene>
    <name evidence="2" type="ORF">DDE18_10015</name>
</gene>
<feature type="chain" id="PRO_5038939418" description="Blue (type 1) copper domain-containing protein" evidence="1">
    <location>
        <begin position="28"/>
        <end position="286"/>
    </location>
</feature>
<feature type="signal peptide" evidence="1">
    <location>
        <begin position="1"/>
        <end position="27"/>
    </location>
</feature>
<keyword evidence="1" id="KW-0732">Signal</keyword>
<comment type="caution">
    <text evidence="2">The sequence shown here is derived from an EMBL/GenBank/DDBJ whole genome shotgun (WGS) entry which is preliminary data.</text>
</comment>
<dbReference type="AlphaFoldDB" id="A0A2T8FAH4"/>
<proteinExistence type="predicted"/>
<name>A0A2T8FAH4_9ACTN</name>
<dbReference type="RefSeq" id="WP_116572125.1">
    <property type="nucleotide sequence ID" value="NZ_QDGZ01000004.1"/>
</dbReference>
<dbReference type="Proteomes" id="UP000246018">
    <property type="component" value="Unassembled WGS sequence"/>
</dbReference>
<evidence type="ECO:0000313" key="3">
    <source>
        <dbReference type="Proteomes" id="UP000246018"/>
    </source>
</evidence>
<reference evidence="2 3" key="1">
    <citation type="submission" date="2018-04" db="EMBL/GenBank/DDBJ databases">
        <title>Genome of Nocardioides gansuensis WSJ-1.</title>
        <authorList>
            <person name="Wu S."/>
            <person name="Wang G."/>
        </authorList>
    </citation>
    <scope>NUCLEOTIDE SEQUENCE [LARGE SCALE GENOMIC DNA]</scope>
    <source>
        <strain evidence="2 3">WSJ-1</strain>
    </source>
</reference>
<sequence>MIKRKLGVVGASVLLVATGATTMTAEASGSAAAASSALAGTVAVSIDGSRVITMPTTIQPGVNTFSVKVAKPGSFQIAQTAPGYTTDMVTADIEAGLDKGDAKAQKRFEENTTLLGGVTAFPGTTGKLVVDLPAGDYLALDTWGRTPKFTSFTVAGADTGATAPSSRTIKAIKDVTLAKKPASIPNKGWLTFKNASSQNHFLLVVALKPGKTYKDFLAYADGHFEGKPPVSFQNAMEVGVIDPGKKATVKYRLPKGKYVAICFWPDANQGGMPHAMMGMHRALTLK</sequence>
<dbReference type="OrthoDB" id="162678at2"/>
<accession>A0A2T8FAH4</accession>
<keyword evidence="3" id="KW-1185">Reference proteome</keyword>
<evidence type="ECO:0008006" key="4">
    <source>
        <dbReference type="Google" id="ProtNLM"/>
    </source>
</evidence>
<organism evidence="2 3">
    <name type="scientific">Nocardioides gansuensis</name>
    <dbReference type="NCBI Taxonomy" id="2138300"/>
    <lineage>
        <taxon>Bacteria</taxon>
        <taxon>Bacillati</taxon>
        <taxon>Actinomycetota</taxon>
        <taxon>Actinomycetes</taxon>
        <taxon>Propionibacteriales</taxon>
        <taxon>Nocardioidaceae</taxon>
        <taxon>Nocardioides</taxon>
    </lineage>
</organism>
<dbReference type="EMBL" id="QDGZ01000004">
    <property type="protein sequence ID" value="PVG82693.1"/>
    <property type="molecule type" value="Genomic_DNA"/>
</dbReference>
<evidence type="ECO:0000313" key="2">
    <source>
        <dbReference type="EMBL" id="PVG82693.1"/>
    </source>
</evidence>
<protein>
    <recommendedName>
        <fullName evidence="4">Blue (type 1) copper domain-containing protein</fullName>
    </recommendedName>
</protein>